<proteinExistence type="inferred from homology"/>
<keyword evidence="5" id="KW-1185">Reference proteome</keyword>
<dbReference type="EMBL" id="VDCQ01000013">
    <property type="protein sequence ID" value="TNJ66132.1"/>
    <property type="molecule type" value="Genomic_DNA"/>
</dbReference>
<dbReference type="RefSeq" id="WP_139602440.1">
    <property type="nucleotide sequence ID" value="NZ_VDCQ01000013.1"/>
</dbReference>
<evidence type="ECO:0000313" key="5">
    <source>
        <dbReference type="Proteomes" id="UP000307943"/>
    </source>
</evidence>
<dbReference type="InterPro" id="IPR013830">
    <property type="entry name" value="SGNH_hydro"/>
</dbReference>
<evidence type="ECO:0000256" key="1">
    <source>
        <dbReference type="ARBA" id="ARBA00008668"/>
    </source>
</evidence>
<dbReference type="Proteomes" id="UP000307943">
    <property type="component" value="Unassembled WGS sequence"/>
</dbReference>
<reference evidence="4 5" key="1">
    <citation type="submission" date="2019-05" db="EMBL/GenBank/DDBJ databases">
        <title>We sequenced the genome of Paenibacillus hemerocallicola KCTC 33185 for further insight into its adaptation and study the phylogeny of Paenibacillus.</title>
        <authorList>
            <person name="Narsing Rao M.P."/>
        </authorList>
    </citation>
    <scope>NUCLEOTIDE SEQUENCE [LARGE SCALE GENOMIC DNA]</scope>
    <source>
        <strain evidence="4 5">KCTC 33185</strain>
    </source>
</reference>
<feature type="domain" description="SGNH hydrolase-type esterase" evidence="3">
    <location>
        <begin position="34"/>
        <end position="187"/>
    </location>
</feature>
<dbReference type="Pfam" id="PF13472">
    <property type="entry name" value="Lipase_GDSL_2"/>
    <property type="match status" value="1"/>
</dbReference>
<dbReference type="InterPro" id="IPR036514">
    <property type="entry name" value="SGNH_hydro_sf"/>
</dbReference>
<gene>
    <name evidence="4" type="ORF">FE784_12000</name>
</gene>
<dbReference type="InterPro" id="IPR037459">
    <property type="entry name" value="RhgT-like"/>
</dbReference>
<comment type="similarity">
    <text evidence="1">Belongs to the 'GDSL' lipolytic enzyme family.</text>
</comment>
<comment type="caution">
    <text evidence="4">The sequence shown here is derived from an EMBL/GenBank/DDBJ whole genome shotgun (WGS) entry which is preliminary data.</text>
</comment>
<evidence type="ECO:0000256" key="2">
    <source>
        <dbReference type="ARBA" id="ARBA00022801"/>
    </source>
</evidence>
<protein>
    <submittedName>
        <fullName evidence="4">Rhamnogalacturonan acetylesterase</fullName>
    </submittedName>
</protein>
<dbReference type="PANTHER" id="PTHR43695:SF1">
    <property type="entry name" value="RHAMNOGALACTURONAN ACETYLESTERASE"/>
    <property type="match status" value="1"/>
</dbReference>
<dbReference type="GO" id="GO:0016787">
    <property type="term" value="F:hydrolase activity"/>
    <property type="evidence" value="ECO:0007669"/>
    <property type="project" value="UniProtKB-KW"/>
</dbReference>
<dbReference type="CDD" id="cd01821">
    <property type="entry name" value="Rhamnogalacturan_acetylesterase_like"/>
    <property type="match status" value="1"/>
</dbReference>
<dbReference type="SUPFAM" id="SSF52266">
    <property type="entry name" value="SGNH hydrolase"/>
    <property type="match status" value="1"/>
</dbReference>
<sequence length="254" mass="27424">MLLIAAVFLFQYTASGEGEGALDTGGDEEGTVFLIGDSTVASYPANKAPLTGWGQVIGSFLKEGVAVENDAVSGTSSKSFVDAGYWATTLGKMQSGDYLFIQFGHNDQKSDPTWHTDPFTTYKAYLGQYITEARAKGVFPVLVTSAERRRFNSEGTITPSHKQYPTAMKQLGDEMDVPVIDLAAQSAALYEAWGVEGSKQLFLFLEPGDSPNYPDGKEDNTHFQTIGALELAGLVAQSVKDQDITPLRSLLKCP</sequence>
<evidence type="ECO:0000313" key="4">
    <source>
        <dbReference type="EMBL" id="TNJ66132.1"/>
    </source>
</evidence>
<evidence type="ECO:0000259" key="3">
    <source>
        <dbReference type="Pfam" id="PF13472"/>
    </source>
</evidence>
<dbReference type="Gene3D" id="3.40.50.1110">
    <property type="entry name" value="SGNH hydrolase"/>
    <property type="match status" value="1"/>
</dbReference>
<dbReference type="OrthoDB" id="9807041at2"/>
<organism evidence="4 5">
    <name type="scientific">Paenibacillus hemerocallicola</name>
    <dbReference type="NCBI Taxonomy" id="1172614"/>
    <lineage>
        <taxon>Bacteria</taxon>
        <taxon>Bacillati</taxon>
        <taxon>Bacillota</taxon>
        <taxon>Bacilli</taxon>
        <taxon>Bacillales</taxon>
        <taxon>Paenibacillaceae</taxon>
        <taxon>Paenibacillus</taxon>
    </lineage>
</organism>
<name>A0A5C4TB63_9BACL</name>
<accession>A0A5C4TB63</accession>
<dbReference type="PANTHER" id="PTHR43695">
    <property type="entry name" value="PUTATIVE (AFU_ORTHOLOGUE AFUA_2G17250)-RELATED"/>
    <property type="match status" value="1"/>
</dbReference>
<keyword evidence="2" id="KW-0378">Hydrolase</keyword>
<dbReference type="AlphaFoldDB" id="A0A5C4TB63"/>